<accession>A0A7H1MJX6</accession>
<keyword evidence="2" id="KW-1185">Reference proteome</keyword>
<dbReference type="AlphaFoldDB" id="A0A7H1MJX6"/>
<name>A0A7H1MJX6_9LACO</name>
<evidence type="ECO:0000313" key="2">
    <source>
        <dbReference type="Proteomes" id="UP000516446"/>
    </source>
</evidence>
<sequence length="231" mass="26130">MANDFFKIDDSRKRKHLIDVLQVKKRRADISEEELLEAAGISSSKLERLGINLRKAKTEDEQVKVIDNEMTHGAVMGALKLIDQKGMKHVPAPAKIVRTRESIEAQRKAFEAKRAKSEQEAKELAAKSVFNVTTQPQIAMPSAEQVARKTEAEVARDIAQEKANSERELEAASQAKNVNKPFKLSDKLISLKESIANTDPNVDPDHYSYMVKIADKQEVKERDEWTKNHQK</sequence>
<dbReference type="Proteomes" id="UP000516446">
    <property type="component" value="Chromosome"/>
</dbReference>
<gene>
    <name evidence="1" type="ORF">FY536_00080</name>
</gene>
<proteinExistence type="predicted"/>
<dbReference type="EMBL" id="CP043431">
    <property type="protein sequence ID" value="QNT63762.1"/>
    <property type="molecule type" value="Genomic_DNA"/>
</dbReference>
<reference evidence="1 2" key="1">
    <citation type="submission" date="2019-08" db="EMBL/GenBank/DDBJ databases">
        <authorList>
            <person name="Chang H.C."/>
            <person name="Mun S.Y."/>
        </authorList>
    </citation>
    <scope>NUCLEOTIDE SEQUENCE [LARGE SCALE GENOMIC DNA]</scope>
    <source>
        <strain evidence="1 2">SK</strain>
    </source>
</reference>
<dbReference type="RefSeq" id="WP_006844801.1">
    <property type="nucleotide sequence ID" value="NZ_CP026847.1"/>
</dbReference>
<protein>
    <submittedName>
        <fullName evidence="1">Uncharacterized protein</fullName>
    </submittedName>
</protein>
<organism evidence="1 2">
    <name type="scientific">Weissella koreensis</name>
    <dbReference type="NCBI Taxonomy" id="165096"/>
    <lineage>
        <taxon>Bacteria</taxon>
        <taxon>Bacillati</taxon>
        <taxon>Bacillota</taxon>
        <taxon>Bacilli</taxon>
        <taxon>Lactobacillales</taxon>
        <taxon>Lactobacillaceae</taxon>
        <taxon>Weissella</taxon>
    </lineage>
</organism>
<evidence type="ECO:0000313" key="1">
    <source>
        <dbReference type="EMBL" id="QNT63762.1"/>
    </source>
</evidence>